<gene>
    <name evidence="7" type="ORF">ITI46_12370</name>
</gene>
<sequence length="657" mass="70575">MSATRGLLTVLIRGRRHGAWLLRAQGGGEARGASPTDDKVASAAIVRASEEPLGTGSDGAAKVQQRPSRACRPHPADASAWPGDGPEDLLTVKDLRVVNARSGRPLVKGVSFAVGRGETVALVGESGSGKSLTAKALMDLVPTGLSCSGSARLLDTDLITAGQRKLRRLRGSGVSLLLQDPFTMLNPLIRVRTVLGETLPASPAGTPRRSRAQVTEEIDRRLAEVGIAMAGAARAYPWELSGGMRQRVGLAAAIAKEPVLLIADEPTTALDATTQREVLRLLRRIQRSHGMGLLLITHDLQVAFAMSDRVLVISDGELVEQGEPQELIENPQTEYTKQLLAAELPLHHRRQELLSRGATAEVTEHSTVDPSERSSPATGDSAAEALTMPDSSALLRVRGLKKTFTPSHGREVWALQGIDMDLRHGRSVGVIGESGSGKTTLARCLLGLETPTSGTIEADSIRLDLPGPRSRQRSARARELIQCVFQDPYSSLNPSHRVGYILGEAIRLRTDGRVAAKEVKSEASRLLAQVGLPASLLDRRPPTLSGGQRQRIAVARALAMRPRVLVCDEPVAALDFSVQAQVLQVLRDVQTSGVSLLLITHDLTVARQMTDELVVLHRGEVVERGLTAEVIDHPQHEYTQRLIAAVPTGSPDWLAER</sequence>
<keyword evidence="3" id="KW-0547">Nucleotide-binding</keyword>
<keyword evidence="2" id="KW-0813">Transport</keyword>
<dbReference type="InterPro" id="IPR050319">
    <property type="entry name" value="ABC_transp_ATP-bind"/>
</dbReference>
<name>A0ABS3XAN8_9ACTN</name>
<proteinExistence type="inferred from homology"/>
<dbReference type="PROSITE" id="PS50893">
    <property type="entry name" value="ABC_TRANSPORTER_2"/>
    <property type="match status" value="2"/>
</dbReference>
<dbReference type="PANTHER" id="PTHR43776">
    <property type="entry name" value="TRANSPORT ATP-BINDING PROTEIN"/>
    <property type="match status" value="1"/>
</dbReference>
<reference evidence="7 8" key="1">
    <citation type="submission" date="2020-11" db="EMBL/GenBank/DDBJ databases">
        <title>Streptomyces spirodelae sp. nov., isolated from duckweed.</title>
        <authorList>
            <person name="Saimee Y."/>
            <person name="Duangmal K."/>
        </authorList>
    </citation>
    <scope>NUCLEOTIDE SEQUENCE [LARGE SCALE GENOMIC DNA]</scope>
    <source>
        <strain evidence="7 8">S16-07</strain>
    </source>
</reference>
<evidence type="ECO:0000256" key="5">
    <source>
        <dbReference type="SAM" id="MobiDB-lite"/>
    </source>
</evidence>
<evidence type="ECO:0000259" key="6">
    <source>
        <dbReference type="PROSITE" id="PS50893"/>
    </source>
</evidence>
<feature type="domain" description="ABC transporter" evidence="6">
    <location>
        <begin position="90"/>
        <end position="340"/>
    </location>
</feature>
<feature type="domain" description="ABC transporter" evidence="6">
    <location>
        <begin position="395"/>
        <end position="643"/>
    </location>
</feature>
<evidence type="ECO:0000256" key="1">
    <source>
        <dbReference type="ARBA" id="ARBA00005417"/>
    </source>
</evidence>
<comment type="caution">
    <text evidence="7">The sequence shown here is derived from an EMBL/GenBank/DDBJ whole genome shotgun (WGS) entry which is preliminary data.</text>
</comment>
<keyword evidence="8" id="KW-1185">Reference proteome</keyword>
<comment type="similarity">
    <text evidence="1">Belongs to the ABC transporter superfamily.</text>
</comment>
<dbReference type="InterPro" id="IPR013563">
    <property type="entry name" value="Oligopep_ABC_C"/>
</dbReference>
<evidence type="ECO:0000313" key="8">
    <source>
        <dbReference type="Proteomes" id="UP001519064"/>
    </source>
</evidence>
<feature type="region of interest" description="Disordered" evidence="5">
    <location>
        <begin position="357"/>
        <end position="383"/>
    </location>
</feature>
<dbReference type="EMBL" id="JADKMA010000050">
    <property type="protein sequence ID" value="MBO8192455.1"/>
    <property type="molecule type" value="Genomic_DNA"/>
</dbReference>
<evidence type="ECO:0000313" key="7">
    <source>
        <dbReference type="EMBL" id="MBO8192455.1"/>
    </source>
</evidence>
<keyword evidence="4 7" id="KW-0067">ATP-binding</keyword>
<dbReference type="SMART" id="SM00382">
    <property type="entry name" value="AAA"/>
    <property type="match status" value="2"/>
</dbReference>
<dbReference type="Proteomes" id="UP001519064">
    <property type="component" value="Unassembled WGS sequence"/>
</dbReference>
<dbReference type="InterPro" id="IPR017871">
    <property type="entry name" value="ABC_transporter-like_CS"/>
</dbReference>
<accession>A0ABS3XAN8</accession>
<dbReference type="CDD" id="cd03257">
    <property type="entry name" value="ABC_NikE_OppD_transporters"/>
    <property type="match status" value="2"/>
</dbReference>
<protein>
    <submittedName>
        <fullName evidence="7">ABC transporter ATP-binding protein</fullName>
    </submittedName>
</protein>
<feature type="compositionally biased region" description="Basic and acidic residues" evidence="5">
    <location>
        <begin position="362"/>
        <end position="372"/>
    </location>
</feature>
<dbReference type="InterPro" id="IPR003593">
    <property type="entry name" value="AAA+_ATPase"/>
</dbReference>
<dbReference type="PANTHER" id="PTHR43776:SF7">
    <property type="entry name" value="D,D-DIPEPTIDE TRANSPORT ATP-BINDING PROTEIN DDPF-RELATED"/>
    <property type="match status" value="1"/>
</dbReference>
<evidence type="ECO:0000256" key="3">
    <source>
        <dbReference type="ARBA" id="ARBA00022741"/>
    </source>
</evidence>
<dbReference type="GO" id="GO:0005524">
    <property type="term" value="F:ATP binding"/>
    <property type="evidence" value="ECO:0007669"/>
    <property type="project" value="UniProtKB-KW"/>
</dbReference>
<dbReference type="PROSITE" id="PS00211">
    <property type="entry name" value="ABC_TRANSPORTER_1"/>
    <property type="match status" value="2"/>
</dbReference>
<organism evidence="7 8">
    <name type="scientific">Streptomyces oryzae</name>
    <dbReference type="NCBI Taxonomy" id="1434886"/>
    <lineage>
        <taxon>Bacteria</taxon>
        <taxon>Bacillati</taxon>
        <taxon>Actinomycetota</taxon>
        <taxon>Actinomycetes</taxon>
        <taxon>Kitasatosporales</taxon>
        <taxon>Streptomycetaceae</taxon>
        <taxon>Streptomyces</taxon>
    </lineage>
</organism>
<dbReference type="SUPFAM" id="SSF52540">
    <property type="entry name" value="P-loop containing nucleoside triphosphate hydrolases"/>
    <property type="match status" value="2"/>
</dbReference>
<dbReference type="Pfam" id="PF00005">
    <property type="entry name" value="ABC_tran"/>
    <property type="match status" value="2"/>
</dbReference>
<dbReference type="Pfam" id="PF08352">
    <property type="entry name" value="oligo_HPY"/>
    <property type="match status" value="2"/>
</dbReference>
<dbReference type="Gene3D" id="3.40.50.300">
    <property type="entry name" value="P-loop containing nucleotide triphosphate hydrolases"/>
    <property type="match status" value="2"/>
</dbReference>
<evidence type="ECO:0000256" key="4">
    <source>
        <dbReference type="ARBA" id="ARBA00022840"/>
    </source>
</evidence>
<dbReference type="InterPro" id="IPR003439">
    <property type="entry name" value="ABC_transporter-like_ATP-bd"/>
</dbReference>
<evidence type="ECO:0000256" key="2">
    <source>
        <dbReference type="ARBA" id="ARBA00022448"/>
    </source>
</evidence>
<dbReference type="InterPro" id="IPR027417">
    <property type="entry name" value="P-loop_NTPase"/>
</dbReference>